<gene>
    <name evidence="9" type="ORF">AYI68_g7807</name>
</gene>
<dbReference type="InterPro" id="IPR001991">
    <property type="entry name" value="Na-dicarboxylate_symporter"/>
</dbReference>
<dbReference type="SUPFAM" id="SSF118215">
    <property type="entry name" value="Proton glutamate symport protein"/>
    <property type="match status" value="1"/>
</dbReference>
<keyword evidence="5 8" id="KW-0769">Symport</keyword>
<dbReference type="PANTHER" id="PTHR42865">
    <property type="entry name" value="PROTON/GLUTAMATE-ASPARTATE SYMPORTER"/>
    <property type="match status" value="1"/>
</dbReference>
<feature type="transmembrane region" description="Helical" evidence="8">
    <location>
        <begin position="182"/>
        <end position="206"/>
    </location>
</feature>
<dbReference type="STRING" id="133383.A0A1R0GMM9"/>
<dbReference type="Gene3D" id="1.10.3860.10">
    <property type="entry name" value="Sodium:dicarboxylate symporter"/>
    <property type="match status" value="1"/>
</dbReference>
<evidence type="ECO:0000256" key="8">
    <source>
        <dbReference type="RuleBase" id="RU361216"/>
    </source>
</evidence>
<keyword evidence="2 8" id="KW-0813">Transport</keyword>
<name>A0A1R0GMM9_9FUNG</name>
<dbReference type="OrthoDB" id="5877963at2759"/>
<dbReference type="GO" id="GO:0015293">
    <property type="term" value="F:symporter activity"/>
    <property type="evidence" value="ECO:0007669"/>
    <property type="project" value="UniProtKB-UniRule"/>
</dbReference>
<dbReference type="Proteomes" id="UP000187455">
    <property type="component" value="Unassembled WGS sequence"/>
</dbReference>
<dbReference type="AlphaFoldDB" id="A0A1R0GMM9"/>
<comment type="caution">
    <text evidence="9">The sequence shown here is derived from an EMBL/GenBank/DDBJ whole genome shotgun (WGS) entry which is preliminary data.</text>
</comment>
<evidence type="ECO:0000256" key="5">
    <source>
        <dbReference type="ARBA" id="ARBA00022847"/>
    </source>
</evidence>
<evidence type="ECO:0000256" key="7">
    <source>
        <dbReference type="ARBA" id="ARBA00023136"/>
    </source>
</evidence>
<evidence type="ECO:0000256" key="4">
    <source>
        <dbReference type="ARBA" id="ARBA00022692"/>
    </source>
</evidence>
<dbReference type="GO" id="GO:0006835">
    <property type="term" value="P:dicarboxylic acid transport"/>
    <property type="evidence" value="ECO:0007669"/>
    <property type="project" value="UniProtKB-ARBA"/>
</dbReference>
<evidence type="ECO:0000256" key="1">
    <source>
        <dbReference type="ARBA" id="ARBA00004651"/>
    </source>
</evidence>
<feature type="transmembrane region" description="Helical" evidence="8">
    <location>
        <begin position="38"/>
        <end position="60"/>
    </location>
</feature>
<keyword evidence="4 8" id="KW-0812">Transmembrane</keyword>
<comment type="subcellular location">
    <subcellularLocation>
        <location evidence="1">Cell membrane</location>
        <topology evidence="1">Multi-pass membrane protein</topology>
    </subcellularLocation>
    <subcellularLocation>
        <location evidence="8">Membrane</location>
        <topology evidence="8">Multi-pass membrane protein</topology>
    </subcellularLocation>
</comment>
<dbReference type="GO" id="GO:0005886">
    <property type="term" value="C:plasma membrane"/>
    <property type="evidence" value="ECO:0007669"/>
    <property type="project" value="UniProtKB-SubCell"/>
</dbReference>
<evidence type="ECO:0000256" key="6">
    <source>
        <dbReference type="ARBA" id="ARBA00022989"/>
    </source>
</evidence>
<feature type="transmembrane region" description="Helical" evidence="8">
    <location>
        <begin position="72"/>
        <end position="94"/>
    </location>
</feature>
<evidence type="ECO:0000256" key="2">
    <source>
        <dbReference type="ARBA" id="ARBA00022448"/>
    </source>
</evidence>
<reference evidence="9 10" key="1">
    <citation type="journal article" date="2016" name="Mol. Biol. Evol.">
        <title>Genome-Wide Survey of Gut Fungi (Harpellales) Reveals the First Horizontally Transferred Ubiquitin Gene from a Mosquito Host.</title>
        <authorList>
            <person name="Wang Y."/>
            <person name="White M.M."/>
            <person name="Kvist S."/>
            <person name="Moncalvo J.M."/>
        </authorList>
    </citation>
    <scope>NUCLEOTIDE SEQUENCE [LARGE SCALE GENOMIC DNA]</scope>
    <source>
        <strain evidence="9 10">ALG-7-W6</strain>
    </source>
</reference>
<dbReference type="EMBL" id="LSSL01007155">
    <property type="protein sequence ID" value="OLY78151.1"/>
    <property type="molecule type" value="Genomic_DNA"/>
</dbReference>
<dbReference type="InterPro" id="IPR036458">
    <property type="entry name" value="Na:dicarbo_symporter_sf"/>
</dbReference>
<proteinExistence type="inferred from homology"/>
<evidence type="ECO:0000256" key="3">
    <source>
        <dbReference type="ARBA" id="ARBA00022475"/>
    </source>
</evidence>
<dbReference type="FunFam" id="1.10.3860.10:FF:000001">
    <property type="entry name" value="C4-dicarboxylate transport protein"/>
    <property type="match status" value="1"/>
</dbReference>
<evidence type="ECO:0000313" key="10">
    <source>
        <dbReference type="Proteomes" id="UP000187455"/>
    </source>
</evidence>
<evidence type="ECO:0000313" key="9">
    <source>
        <dbReference type="EMBL" id="OLY78151.1"/>
    </source>
</evidence>
<feature type="transmembrane region" description="Helical" evidence="8">
    <location>
        <begin position="7"/>
        <end position="26"/>
    </location>
</feature>
<feature type="transmembrane region" description="Helical" evidence="8">
    <location>
        <begin position="143"/>
        <end position="161"/>
    </location>
</feature>
<organism evidence="9 10">
    <name type="scientific">Smittium mucronatum</name>
    <dbReference type="NCBI Taxonomy" id="133383"/>
    <lineage>
        <taxon>Eukaryota</taxon>
        <taxon>Fungi</taxon>
        <taxon>Fungi incertae sedis</taxon>
        <taxon>Zoopagomycota</taxon>
        <taxon>Kickxellomycotina</taxon>
        <taxon>Harpellomycetes</taxon>
        <taxon>Harpellales</taxon>
        <taxon>Legeriomycetaceae</taxon>
        <taxon>Smittium</taxon>
    </lineage>
</organism>
<keyword evidence="6 8" id="KW-1133">Transmembrane helix</keyword>
<dbReference type="PRINTS" id="PR00173">
    <property type="entry name" value="EDTRNSPORT"/>
</dbReference>
<feature type="transmembrane region" description="Helical" evidence="8">
    <location>
        <begin position="218"/>
        <end position="239"/>
    </location>
</feature>
<accession>A0A1R0GMM9</accession>
<keyword evidence="3" id="KW-1003">Cell membrane</keyword>
<comment type="similarity">
    <text evidence="8">Belongs to the dicarboxylate/amino acid:cation symporter (DAACS) (TC 2.A.23) family.</text>
</comment>
<sequence>MRKKTSLTFWILLALPVGIGMGVLWPKFSSQLKPISDVFLSMIKCLVTPLIFSTLYIGIVGHGGELKDVGRLAIKSLVYFEVITTFALVVGLAMGNIVKPGKGANIVNVDTGGLPTRGPVTWQEYLADIVPTSFFLAASNNKVLQVVFCSIMFSIAALKLPEEQRRPMTKFLQALSDIMFRVTVIVMYYAPIGIVAITAYSVGLYGLKVIVSLGKLVLTLYGTLILFVCIILIPVLLLAKIRVIAFFRQIHQPLILAFTTASSESALPLAMKKLEEFGIPKSIVSFVLPTGYSFNLDGSTLHLSLASLFCAQAAKVTLTASQQIVLMLTLLLSSKGVAAVPRASIIVLYAAVDSFNIPKEAVALILGADVFMDMARTFTNVCGNCIAAVVIARWEKAYPPYGEFTGEWEGKDFRVAQNKEQLEQSVEESTIESN</sequence>
<dbReference type="Pfam" id="PF00375">
    <property type="entry name" value="SDF"/>
    <property type="match status" value="1"/>
</dbReference>
<dbReference type="PANTHER" id="PTHR42865:SF7">
    <property type="entry name" value="PROTON_GLUTAMATE-ASPARTATE SYMPORTER"/>
    <property type="match status" value="1"/>
</dbReference>
<keyword evidence="7 8" id="KW-0472">Membrane</keyword>
<keyword evidence="10" id="KW-1185">Reference proteome</keyword>
<protein>
    <recommendedName>
        <fullName evidence="8">Amino acid transporter</fullName>
    </recommendedName>
</protein>